<feature type="domain" description="BTB" evidence="2">
    <location>
        <begin position="8"/>
        <end position="75"/>
    </location>
</feature>
<dbReference type="SUPFAM" id="SSF54695">
    <property type="entry name" value="POZ domain"/>
    <property type="match status" value="1"/>
</dbReference>
<dbReference type="EMBL" id="JBJQOH010000004">
    <property type="protein sequence ID" value="KAL3689414.1"/>
    <property type="molecule type" value="Genomic_DNA"/>
</dbReference>
<evidence type="ECO:0000259" key="2">
    <source>
        <dbReference type="PROSITE" id="PS50097"/>
    </source>
</evidence>
<name>A0ABD3HG22_9MARC</name>
<evidence type="ECO:0000313" key="3">
    <source>
        <dbReference type="EMBL" id="KAL3689414.1"/>
    </source>
</evidence>
<comment type="pathway">
    <text evidence="1">Protein modification; protein ubiquitination.</text>
</comment>
<proteinExistence type="predicted"/>
<sequence>MVDNVDFSDVTFVCEDGVSVHGCRSRLAARSFFFERLLLGGMKESESAIVQLPSLSSSVLILLDWNFLVKAVVAARFFMLDVLEKIIIDRLQGDLPQHTEGYPDEDSLIELATRLSLLHAYPDLWMDEGIEAICSSIAADLKTHDLSPATLSHLSEAAFHSYLEKTQDLEAKGLETRASFLNEYLRLRQILTWCVVSTSSPENLDRRCLPGPEVALDLISCSEDESLKAADELACDCSLGRTGFISRISMELLQPLLKFVDFSCIPIELLCNVIEPLDIIKPRELARIFRAHAMRKSTRRREDMDDSPPNMWHMLVGKEDTWRTSTEDKHSLTFTVRRETSSFKVAAIAGLVMRTCKPLEWKVSVISHGAPEEGSIAEFEFGFITLDYGDAFPQDSIGPLSTDPRCSAVRIGGNFKSAQGFSQGKCIQNWNIEPHSFSCSTPLTVIVNRDKVTKSSASVAKYGNKHFSFFAPKNKLVYPAIYLRLGESAKRPFRPHYDQFTVKLENIVGHDNLVVVKS</sequence>
<dbReference type="Gene3D" id="3.30.710.10">
    <property type="entry name" value="Potassium Channel Kv1.1, Chain A"/>
    <property type="match status" value="1"/>
</dbReference>
<dbReference type="AlphaFoldDB" id="A0ABD3HG22"/>
<dbReference type="InterPro" id="IPR000210">
    <property type="entry name" value="BTB/POZ_dom"/>
</dbReference>
<reference evidence="3 4" key="1">
    <citation type="submission" date="2024-09" db="EMBL/GenBank/DDBJ databases">
        <title>Chromosome-scale assembly of Riccia sorocarpa.</title>
        <authorList>
            <person name="Paukszto L."/>
        </authorList>
    </citation>
    <scope>NUCLEOTIDE SEQUENCE [LARGE SCALE GENOMIC DNA]</scope>
    <source>
        <strain evidence="3">LP-2024</strain>
        <tissue evidence="3">Aerial parts of the thallus</tissue>
    </source>
</reference>
<protein>
    <recommendedName>
        <fullName evidence="2">BTB domain-containing protein</fullName>
    </recommendedName>
</protein>
<evidence type="ECO:0000256" key="1">
    <source>
        <dbReference type="ARBA" id="ARBA00004906"/>
    </source>
</evidence>
<organism evidence="3 4">
    <name type="scientific">Riccia sorocarpa</name>
    <dbReference type="NCBI Taxonomy" id="122646"/>
    <lineage>
        <taxon>Eukaryota</taxon>
        <taxon>Viridiplantae</taxon>
        <taxon>Streptophyta</taxon>
        <taxon>Embryophyta</taxon>
        <taxon>Marchantiophyta</taxon>
        <taxon>Marchantiopsida</taxon>
        <taxon>Marchantiidae</taxon>
        <taxon>Marchantiales</taxon>
        <taxon>Ricciaceae</taxon>
        <taxon>Riccia</taxon>
    </lineage>
</organism>
<dbReference type="Proteomes" id="UP001633002">
    <property type="component" value="Unassembled WGS sequence"/>
</dbReference>
<dbReference type="PROSITE" id="PS50097">
    <property type="entry name" value="BTB"/>
    <property type="match status" value="1"/>
</dbReference>
<comment type="caution">
    <text evidence="3">The sequence shown here is derived from an EMBL/GenBank/DDBJ whole genome shotgun (WGS) entry which is preliminary data.</text>
</comment>
<dbReference type="InterPro" id="IPR011333">
    <property type="entry name" value="SKP1/BTB/POZ_sf"/>
</dbReference>
<accession>A0ABD3HG22</accession>
<dbReference type="Pfam" id="PF00651">
    <property type="entry name" value="BTB"/>
    <property type="match status" value="1"/>
</dbReference>
<keyword evidence="4" id="KW-1185">Reference proteome</keyword>
<evidence type="ECO:0000313" key="4">
    <source>
        <dbReference type="Proteomes" id="UP001633002"/>
    </source>
</evidence>
<gene>
    <name evidence="3" type="ORF">R1sor_015723</name>
</gene>